<organism evidence="1 2">
    <name type="scientific">Actinoplanes oblitus</name>
    <dbReference type="NCBI Taxonomy" id="3040509"/>
    <lineage>
        <taxon>Bacteria</taxon>
        <taxon>Bacillati</taxon>
        <taxon>Actinomycetota</taxon>
        <taxon>Actinomycetes</taxon>
        <taxon>Micromonosporales</taxon>
        <taxon>Micromonosporaceae</taxon>
        <taxon>Actinoplanes</taxon>
    </lineage>
</organism>
<protein>
    <submittedName>
        <fullName evidence="1">Ig-like domain-containing protein</fullName>
    </submittedName>
</protein>
<dbReference type="RefSeq" id="WP_284917986.1">
    <property type="nucleotide sequence ID" value="NZ_CP126980.1"/>
</dbReference>
<gene>
    <name evidence="1" type="ORF">ACTOB_000156</name>
</gene>
<evidence type="ECO:0000313" key="2">
    <source>
        <dbReference type="Proteomes" id="UP001240150"/>
    </source>
</evidence>
<proteinExistence type="predicted"/>
<keyword evidence="2" id="KW-1185">Reference proteome</keyword>
<dbReference type="Proteomes" id="UP001240150">
    <property type="component" value="Chromosome"/>
</dbReference>
<evidence type="ECO:0000313" key="1">
    <source>
        <dbReference type="EMBL" id="WIM96697.1"/>
    </source>
</evidence>
<dbReference type="EMBL" id="CP126980">
    <property type="protein sequence ID" value="WIM96697.1"/>
    <property type="molecule type" value="Genomic_DNA"/>
</dbReference>
<dbReference type="Pfam" id="PF17957">
    <property type="entry name" value="Big_7"/>
    <property type="match status" value="1"/>
</dbReference>
<reference evidence="1 2" key="1">
    <citation type="submission" date="2023-06" db="EMBL/GenBank/DDBJ databases">
        <authorList>
            <person name="Yushchuk O."/>
            <person name="Binda E."/>
            <person name="Ruckert-Reed C."/>
            <person name="Fedorenko V."/>
            <person name="Kalinowski J."/>
            <person name="Marinelli F."/>
        </authorList>
    </citation>
    <scope>NUCLEOTIDE SEQUENCE [LARGE SCALE GENOMIC DNA]</scope>
    <source>
        <strain evidence="1 2">NRRL 3884</strain>
    </source>
</reference>
<dbReference type="Gene3D" id="2.60.40.10">
    <property type="entry name" value="Immunoglobulins"/>
    <property type="match status" value="1"/>
</dbReference>
<dbReference type="InterPro" id="IPR013783">
    <property type="entry name" value="Ig-like_fold"/>
</dbReference>
<name>A0ABY8WGU1_9ACTN</name>
<sequence>MTVRAVDTAGNHADLITRVHVVAVTLSGTLTPKAGTAMRSGPTTATLSDIPAGTSKVEMTDGLNGAVLATLTAAPWAFTWNAATTAAPPCFRLSETAGDSTTYCSNYVVSDEAPVINSVSVWHEFGGDQFGGRQAWSSRLDQGNGWIGTDGTITSNATDKVGIDHTELWVDGVLRSSITGRWASFPWHDATRGKTSANLEVRVTNRVGLTTIKAFRLNIDNAGPVLRLTPRNGTLLRGNQVVVTRTATDQHRIVLPESAGFSSQTQPSPLSYCDVLTRRADGGILLTFSVHDELGNPSTVNSWVTVDTTKATVAFAKAPKNKAKVKGTVKITASASDRYGVARVQLLVNGKVVATDTTAAYKFSINTKKYGKKLKVRLRAYDRAGNVTTTSARTWYSH</sequence>
<accession>A0ABY8WGU1</accession>